<dbReference type="PANTHER" id="PTHR30047:SF7">
    <property type="entry name" value="HIGH-AFFINITY CHOLINE TRANSPORT PROTEIN"/>
    <property type="match status" value="1"/>
</dbReference>
<keyword evidence="7 8" id="KW-0472">Membrane</keyword>
<sequence length="524" mass="55810">MARASTPPANRLGAVFYTSVVLCALFVCWATLFTDSLDAVTGAALNWITGSFGWVYLVASLAMLGFLVVLATTRYGRIRLGADTDRPEFSTLSWLAMILAAVMGIGLVAYGVSEPISHFVTPPHGLAQPGTKHAAVVAMQYSFFDWGLHAWAIFAVFGIALGYSTHRKGRKGLVSPMLRPLLGDRVEGPLGKAIDVLAIFATLFGTTTSLGLGALQINGGLSRLFGIPGGTGTQILIIAVVTLLFTISAITGLHKGIRFLSETSMGLAVLLFGFVLLLGPTGFVLNLLVESLGQYAGDFIPMSLRTGIFGELEWMQSWTYFMLAWWISWGAFVGVFLARISKGRTIREFVIAVLGVPSAVFFLWFTAFGGTAIFEDAFRGGQVAQAAAADSNNAIFAMLETLPWPTITSLIAMALVLLFFVSGADANTFVLSMLSSDGHPRPRTSVLALWGGLTGVTAIVLLVAGGLDALQNTVIVTAAPFVLVMLALAVSLWRELRQDPLIAAAPEKKREPVAVGTVPKDPEV</sequence>
<evidence type="ECO:0000313" key="9">
    <source>
        <dbReference type="EMBL" id="TDD52486.1"/>
    </source>
</evidence>
<dbReference type="EMBL" id="SMKW01000012">
    <property type="protein sequence ID" value="TDD52486.1"/>
    <property type="molecule type" value="Genomic_DNA"/>
</dbReference>
<evidence type="ECO:0000256" key="3">
    <source>
        <dbReference type="ARBA" id="ARBA00022448"/>
    </source>
</evidence>
<comment type="subcellular location">
    <subcellularLocation>
        <location evidence="1">Cell membrane</location>
        <topology evidence="1">Multi-pass membrane protein</topology>
    </subcellularLocation>
</comment>
<protein>
    <submittedName>
        <fullName evidence="9">BCCT family transporter</fullName>
    </submittedName>
</protein>
<dbReference type="OrthoDB" id="9775735at2"/>
<dbReference type="AlphaFoldDB" id="A0A4R4Z3S9"/>
<evidence type="ECO:0000256" key="2">
    <source>
        <dbReference type="ARBA" id="ARBA00005658"/>
    </source>
</evidence>
<feature type="transmembrane region" description="Helical" evidence="8">
    <location>
        <begin position="146"/>
        <end position="163"/>
    </location>
</feature>
<evidence type="ECO:0000256" key="8">
    <source>
        <dbReference type="SAM" id="Phobius"/>
    </source>
</evidence>
<dbReference type="Pfam" id="PF02028">
    <property type="entry name" value="BCCT"/>
    <property type="match status" value="1"/>
</dbReference>
<reference evidence="9 10" key="1">
    <citation type="submission" date="2019-03" db="EMBL/GenBank/DDBJ databases">
        <title>Draft genome sequences of novel Actinobacteria.</title>
        <authorList>
            <person name="Sahin N."/>
            <person name="Ay H."/>
            <person name="Saygin H."/>
        </authorList>
    </citation>
    <scope>NUCLEOTIDE SEQUENCE [LARGE SCALE GENOMIC DNA]</scope>
    <source>
        <strain evidence="9 10">7K502</strain>
    </source>
</reference>
<gene>
    <name evidence="9" type="ORF">E1288_11840</name>
</gene>
<evidence type="ECO:0000256" key="4">
    <source>
        <dbReference type="ARBA" id="ARBA00022475"/>
    </source>
</evidence>
<proteinExistence type="inferred from homology"/>
<keyword evidence="6 8" id="KW-1133">Transmembrane helix</keyword>
<feature type="transmembrane region" description="Helical" evidence="8">
    <location>
        <begin position="349"/>
        <end position="374"/>
    </location>
</feature>
<dbReference type="GO" id="GO:0005886">
    <property type="term" value="C:plasma membrane"/>
    <property type="evidence" value="ECO:0007669"/>
    <property type="project" value="UniProtKB-SubCell"/>
</dbReference>
<organism evidence="9 10">
    <name type="scientific">Saccharopolyspora elongata</name>
    <dbReference type="NCBI Taxonomy" id="2530387"/>
    <lineage>
        <taxon>Bacteria</taxon>
        <taxon>Bacillati</taxon>
        <taxon>Actinomycetota</taxon>
        <taxon>Actinomycetes</taxon>
        <taxon>Pseudonocardiales</taxon>
        <taxon>Pseudonocardiaceae</taxon>
        <taxon>Saccharopolyspora</taxon>
    </lineage>
</organism>
<evidence type="ECO:0000256" key="1">
    <source>
        <dbReference type="ARBA" id="ARBA00004651"/>
    </source>
</evidence>
<dbReference type="RefSeq" id="WP_132484264.1">
    <property type="nucleotide sequence ID" value="NZ_SMKW01000012.1"/>
</dbReference>
<name>A0A4R4Z3S9_9PSEU</name>
<dbReference type="GO" id="GO:0022857">
    <property type="term" value="F:transmembrane transporter activity"/>
    <property type="evidence" value="ECO:0007669"/>
    <property type="project" value="InterPro"/>
</dbReference>
<evidence type="ECO:0000256" key="7">
    <source>
        <dbReference type="ARBA" id="ARBA00023136"/>
    </source>
</evidence>
<feature type="transmembrane region" description="Helical" evidence="8">
    <location>
        <begin position="446"/>
        <end position="467"/>
    </location>
</feature>
<keyword evidence="3" id="KW-0813">Transport</keyword>
<feature type="transmembrane region" description="Helical" evidence="8">
    <location>
        <begin position="92"/>
        <end position="112"/>
    </location>
</feature>
<feature type="transmembrane region" description="Helical" evidence="8">
    <location>
        <begin position="265"/>
        <end position="289"/>
    </location>
</feature>
<comment type="similarity">
    <text evidence="2">Belongs to the BCCT transporter (TC 2.A.15) family.</text>
</comment>
<dbReference type="Proteomes" id="UP000294947">
    <property type="component" value="Unassembled WGS sequence"/>
</dbReference>
<dbReference type="NCBIfam" id="TIGR00842">
    <property type="entry name" value="bcct"/>
    <property type="match status" value="1"/>
</dbReference>
<feature type="transmembrane region" description="Helical" evidence="8">
    <location>
        <begin position="473"/>
        <end position="493"/>
    </location>
</feature>
<accession>A0A4R4Z3S9</accession>
<evidence type="ECO:0000256" key="5">
    <source>
        <dbReference type="ARBA" id="ARBA00022692"/>
    </source>
</evidence>
<feature type="transmembrane region" description="Helical" evidence="8">
    <location>
        <begin position="407"/>
        <end position="434"/>
    </location>
</feature>
<feature type="transmembrane region" description="Helical" evidence="8">
    <location>
        <begin position="318"/>
        <end position="337"/>
    </location>
</feature>
<evidence type="ECO:0000313" key="10">
    <source>
        <dbReference type="Proteomes" id="UP000294947"/>
    </source>
</evidence>
<feature type="transmembrane region" description="Helical" evidence="8">
    <location>
        <begin position="235"/>
        <end position="253"/>
    </location>
</feature>
<feature type="transmembrane region" description="Helical" evidence="8">
    <location>
        <begin position="52"/>
        <end position="71"/>
    </location>
</feature>
<comment type="caution">
    <text evidence="9">The sequence shown here is derived from an EMBL/GenBank/DDBJ whole genome shotgun (WGS) entry which is preliminary data.</text>
</comment>
<feature type="transmembrane region" description="Helical" evidence="8">
    <location>
        <begin position="194"/>
        <end position="215"/>
    </location>
</feature>
<dbReference type="InterPro" id="IPR000060">
    <property type="entry name" value="BCCT_transptr"/>
</dbReference>
<dbReference type="PANTHER" id="PTHR30047">
    <property type="entry name" value="HIGH-AFFINITY CHOLINE TRANSPORT PROTEIN-RELATED"/>
    <property type="match status" value="1"/>
</dbReference>
<evidence type="ECO:0000256" key="6">
    <source>
        <dbReference type="ARBA" id="ARBA00022989"/>
    </source>
</evidence>
<keyword evidence="10" id="KW-1185">Reference proteome</keyword>
<feature type="transmembrane region" description="Helical" evidence="8">
    <location>
        <begin position="12"/>
        <end position="32"/>
    </location>
</feature>
<keyword evidence="5 8" id="KW-0812">Transmembrane</keyword>
<keyword evidence="4" id="KW-1003">Cell membrane</keyword>